<feature type="region of interest" description="Disordered" evidence="1">
    <location>
        <begin position="327"/>
        <end position="373"/>
    </location>
</feature>
<evidence type="ECO:0000313" key="4">
    <source>
        <dbReference type="Proteomes" id="UP001497623"/>
    </source>
</evidence>
<feature type="chain" id="PRO_5044022154" evidence="2">
    <location>
        <begin position="16"/>
        <end position="394"/>
    </location>
</feature>
<feature type="compositionally biased region" description="Acidic residues" evidence="1">
    <location>
        <begin position="337"/>
        <end position="348"/>
    </location>
</feature>
<reference evidence="3 4" key="1">
    <citation type="submission" date="2024-05" db="EMBL/GenBank/DDBJ databases">
        <authorList>
            <person name="Wallberg A."/>
        </authorList>
    </citation>
    <scope>NUCLEOTIDE SEQUENCE [LARGE SCALE GENOMIC DNA]</scope>
</reference>
<keyword evidence="2" id="KW-0732">Signal</keyword>
<sequence length="394" mass="43470">MMLVSQLVIVGLVQSSVVLIHHGAAAHTLDWYEDDDLEGVRFNYKIKEDLAQDGHPIQVNPFTSSRWHVPSDSSSQSSALPPSGSQIGVALVPAFGVVQQPTVSRSESVSSSASKVADVNNLNQGLGFTFGEFPGFKRIFNTQNSISKYDSKYDSKEDKNSFHTVHKSISSSNPTMSVSIVRRVSSYEHAPMNHFNNFGISKSVSSSISGNFANTPAPLTSMFARKLEVKPVDVKELYDDDSAEKNALSVDSEEKVILTPTRSKFVPTLAFLKPVTVLRPVANLRYQLRQQLSSTSTSPIASSTQASVLPTYKPDYQVKDTVEEVKPTIIQVKSSDDDNEDGDEESEESKETVSHASTRSKQPAAESMFASLLKRQSKPLSRFRYQQFLSKEDY</sequence>
<comment type="caution">
    <text evidence="3">The sequence shown here is derived from an EMBL/GenBank/DDBJ whole genome shotgun (WGS) entry which is preliminary data.</text>
</comment>
<dbReference type="EMBL" id="CAXKWB010049936">
    <property type="protein sequence ID" value="CAL4169334.1"/>
    <property type="molecule type" value="Genomic_DNA"/>
</dbReference>
<keyword evidence="4" id="KW-1185">Reference proteome</keyword>
<accession>A0AAV2SC61</accession>
<dbReference type="Proteomes" id="UP001497623">
    <property type="component" value="Unassembled WGS sequence"/>
</dbReference>
<evidence type="ECO:0000256" key="1">
    <source>
        <dbReference type="SAM" id="MobiDB-lite"/>
    </source>
</evidence>
<gene>
    <name evidence="3" type="ORF">MNOR_LOCUS33820</name>
</gene>
<protein>
    <submittedName>
        <fullName evidence="3">Uncharacterized protein</fullName>
    </submittedName>
</protein>
<name>A0AAV2SC61_MEGNR</name>
<dbReference type="AlphaFoldDB" id="A0AAV2SC61"/>
<evidence type="ECO:0000313" key="3">
    <source>
        <dbReference type="EMBL" id="CAL4169334.1"/>
    </source>
</evidence>
<organism evidence="3 4">
    <name type="scientific">Meganyctiphanes norvegica</name>
    <name type="common">Northern krill</name>
    <name type="synonym">Thysanopoda norvegica</name>
    <dbReference type="NCBI Taxonomy" id="48144"/>
    <lineage>
        <taxon>Eukaryota</taxon>
        <taxon>Metazoa</taxon>
        <taxon>Ecdysozoa</taxon>
        <taxon>Arthropoda</taxon>
        <taxon>Crustacea</taxon>
        <taxon>Multicrustacea</taxon>
        <taxon>Malacostraca</taxon>
        <taxon>Eumalacostraca</taxon>
        <taxon>Eucarida</taxon>
        <taxon>Euphausiacea</taxon>
        <taxon>Euphausiidae</taxon>
        <taxon>Meganyctiphanes</taxon>
    </lineage>
</organism>
<evidence type="ECO:0000256" key="2">
    <source>
        <dbReference type="SAM" id="SignalP"/>
    </source>
</evidence>
<feature type="signal peptide" evidence="2">
    <location>
        <begin position="1"/>
        <end position="15"/>
    </location>
</feature>
<proteinExistence type="predicted"/>